<organism evidence="1">
    <name type="scientific">Anguilla anguilla</name>
    <name type="common">European freshwater eel</name>
    <name type="synonym">Muraena anguilla</name>
    <dbReference type="NCBI Taxonomy" id="7936"/>
    <lineage>
        <taxon>Eukaryota</taxon>
        <taxon>Metazoa</taxon>
        <taxon>Chordata</taxon>
        <taxon>Craniata</taxon>
        <taxon>Vertebrata</taxon>
        <taxon>Euteleostomi</taxon>
        <taxon>Actinopterygii</taxon>
        <taxon>Neopterygii</taxon>
        <taxon>Teleostei</taxon>
        <taxon>Anguilliformes</taxon>
        <taxon>Anguillidae</taxon>
        <taxon>Anguilla</taxon>
    </lineage>
</organism>
<reference evidence="1" key="1">
    <citation type="submission" date="2014-11" db="EMBL/GenBank/DDBJ databases">
        <authorList>
            <person name="Amaro Gonzalez C."/>
        </authorList>
    </citation>
    <scope>NUCLEOTIDE SEQUENCE</scope>
</reference>
<name>A0A0E9RX06_ANGAN</name>
<proteinExistence type="predicted"/>
<protein>
    <submittedName>
        <fullName evidence="1">Uncharacterized protein</fullName>
    </submittedName>
</protein>
<dbReference type="AlphaFoldDB" id="A0A0E9RX06"/>
<sequence length="45" mass="5185">MGNKIYIIMIHDLNRPANIFPRLFGQNSEIKKINLKCNHLGCSDN</sequence>
<dbReference type="EMBL" id="GBXM01074881">
    <property type="protein sequence ID" value="JAH33696.1"/>
    <property type="molecule type" value="Transcribed_RNA"/>
</dbReference>
<reference evidence="1" key="2">
    <citation type="journal article" date="2015" name="Fish Shellfish Immunol.">
        <title>Early steps in the European eel (Anguilla anguilla)-Vibrio vulnificus interaction in the gills: Role of the RtxA13 toxin.</title>
        <authorList>
            <person name="Callol A."/>
            <person name="Pajuelo D."/>
            <person name="Ebbesson L."/>
            <person name="Teles M."/>
            <person name="MacKenzie S."/>
            <person name="Amaro C."/>
        </authorList>
    </citation>
    <scope>NUCLEOTIDE SEQUENCE</scope>
</reference>
<accession>A0A0E9RX06</accession>
<evidence type="ECO:0000313" key="1">
    <source>
        <dbReference type="EMBL" id="JAH33696.1"/>
    </source>
</evidence>